<evidence type="ECO:0000313" key="4">
    <source>
        <dbReference type="Proteomes" id="UP000008680"/>
    </source>
</evidence>
<dbReference type="GeneID" id="8769685"/>
<dbReference type="CDD" id="cd07043">
    <property type="entry name" value="STAS_anti-anti-sigma_factors"/>
    <property type="match status" value="1"/>
</dbReference>
<proteinExistence type="inferred from homology"/>
<comment type="similarity">
    <text evidence="1">Belongs to the anti-sigma-factor antagonist family.</text>
</comment>
<gene>
    <name evidence="3" type="ordered locus">mru_0067</name>
</gene>
<dbReference type="InterPro" id="IPR036513">
    <property type="entry name" value="STAS_dom_sf"/>
</dbReference>
<evidence type="ECO:0000259" key="2">
    <source>
        <dbReference type="PROSITE" id="PS50801"/>
    </source>
</evidence>
<feature type="domain" description="STAS" evidence="2">
    <location>
        <begin position="12"/>
        <end position="99"/>
    </location>
</feature>
<dbReference type="SUPFAM" id="SSF52091">
    <property type="entry name" value="SpoIIaa-like"/>
    <property type="match status" value="1"/>
</dbReference>
<dbReference type="GO" id="GO:0043856">
    <property type="term" value="F:anti-sigma factor antagonist activity"/>
    <property type="evidence" value="ECO:0007669"/>
    <property type="project" value="InterPro"/>
</dbReference>
<dbReference type="Pfam" id="PF01740">
    <property type="entry name" value="STAS"/>
    <property type="match status" value="1"/>
</dbReference>
<dbReference type="OrthoDB" id="70392at2157"/>
<dbReference type="InterPro" id="IPR002645">
    <property type="entry name" value="STAS_dom"/>
</dbReference>
<dbReference type="AlphaFoldDB" id="D3E4M3"/>
<name>D3E4M3_METRM</name>
<dbReference type="STRING" id="634498.mru_0067"/>
<dbReference type="EMBL" id="CP001719">
    <property type="protein sequence ID" value="ADC45919.1"/>
    <property type="molecule type" value="Genomic_DNA"/>
</dbReference>
<dbReference type="RefSeq" id="WP_012954875.1">
    <property type="nucleotide sequence ID" value="NC_013790.1"/>
</dbReference>
<dbReference type="eggNOG" id="arCOG06891">
    <property type="taxonomic scope" value="Archaea"/>
</dbReference>
<evidence type="ECO:0000256" key="1">
    <source>
        <dbReference type="ARBA" id="ARBA00009013"/>
    </source>
</evidence>
<dbReference type="Proteomes" id="UP000008680">
    <property type="component" value="Chromosome"/>
</dbReference>
<dbReference type="NCBIfam" id="TIGR00377">
    <property type="entry name" value="ant_ant_sig"/>
    <property type="match status" value="1"/>
</dbReference>
<dbReference type="KEGG" id="mru:mru_0067"/>
<keyword evidence="4" id="KW-1185">Reference proteome</keyword>
<dbReference type="PATRIC" id="fig|634498.28.peg.70"/>
<reference evidence="3 4" key="1">
    <citation type="journal article" date="2010" name="PLoS ONE">
        <title>The genome sequence of the rumen methanogen Methanobrevibacter ruminantium reveals new possibilities for controlling ruminant methane emissions.</title>
        <authorList>
            <person name="Leahy S.C."/>
            <person name="Kelly W.J."/>
            <person name="Altermann E."/>
            <person name="Ronimus R.S."/>
            <person name="Yeoman C.J."/>
            <person name="Pacheco D.M."/>
            <person name="Li D."/>
            <person name="Kong Z."/>
            <person name="McTavish S."/>
            <person name="Sang C."/>
            <person name="Lambie S.C."/>
            <person name="Janssen P.H."/>
            <person name="Dey D."/>
            <person name="Attwood G.T."/>
        </authorList>
    </citation>
    <scope>NUCLEOTIDE SEQUENCE [LARGE SCALE GENOMIC DNA]</scope>
    <source>
        <strain evidence="4">ATCC 35063 / DSM 1093 / JCM 13430 / OCM 146 / M1</strain>
    </source>
</reference>
<dbReference type="InterPro" id="IPR003658">
    <property type="entry name" value="Anti-sigma_ant"/>
</dbReference>
<evidence type="ECO:0000313" key="3">
    <source>
        <dbReference type="EMBL" id="ADC45919.1"/>
    </source>
</evidence>
<dbReference type="PROSITE" id="PS50801">
    <property type="entry name" value="STAS"/>
    <property type="match status" value="1"/>
</dbReference>
<dbReference type="Gene3D" id="3.30.750.24">
    <property type="entry name" value="STAS domain"/>
    <property type="match status" value="1"/>
</dbReference>
<dbReference type="PANTHER" id="PTHR33495">
    <property type="entry name" value="ANTI-SIGMA FACTOR ANTAGONIST TM_1081-RELATED-RELATED"/>
    <property type="match status" value="1"/>
</dbReference>
<organism evidence="3 4">
    <name type="scientific">Methanobrevibacter ruminantium (strain ATCC 35063 / DSM 1093 / JCM 13430 / OCM 146 / M1)</name>
    <name type="common">Methanobacterium ruminantium</name>
    <dbReference type="NCBI Taxonomy" id="634498"/>
    <lineage>
        <taxon>Archaea</taxon>
        <taxon>Methanobacteriati</taxon>
        <taxon>Methanobacteriota</taxon>
        <taxon>Methanomada group</taxon>
        <taxon>Methanobacteria</taxon>
        <taxon>Methanobacteriales</taxon>
        <taxon>Methanobacteriaceae</taxon>
        <taxon>Methanobrevibacter</taxon>
    </lineage>
</organism>
<protein>
    <submittedName>
        <fullName evidence="3">Anti-sigma factor antagonist</fullName>
    </submittedName>
</protein>
<accession>D3E4M3</accession>
<sequence length="99" mass="11127">MNVIKNYNGKELTMAVDGRIDTISAKELEEEINAEMGNFDSLIMDLGDLEYTSSAGLRILIATQKKLKSEDIPFVIRNVNDAVKEIFKMSGFIKILNIE</sequence>
<dbReference type="HOGENOM" id="CLU_115403_9_2_2"/>